<protein>
    <submittedName>
        <fullName evidence="6">Transcriptional regulator, Crp/Fnr family protein</fullName>
    </submittedName>
</protein>
<reference evidence="6 7" key="1">
    <citation type="journal article" date="2014" name="Antonie Van Leeuwenhoek">
        <title>Hyphomonas beringensis sp. nov. and Hyphomonas chukchiensis sp. nov., isolated from surface seawater of the Bering Sea and Chukchi Sea.</title>
        <authorList>
            <person name="Li C."/>
            <person name="Lai Q."/>
            <person name="Li G."/>
            <person name="Dong C."/>
            <person name="Wang J."/>
            <person name="Liao Y."/>
            <person name="Shao Z."/>
        </authorList>
    </citation>
    <scope>NUCLEOTIDE SEQUENCE [LARGE SCALE GENOMIC DNA]</scope>
    <source>
        <strain evidence="6 7">MHS-2</strain>
    </source>
</reference>
<dbReference type="PROSITE" id="PS51063">
    <property type="entry name" value="HTH_CRP_2"/>
    <property type="match status" value="1"/>
</dbReference>
<dbReference type="SMART" id="SM00100">
    <property type="entry name" value="cNMP"/>
    <property type="match status" value="1"/>
</dbReference>
<dbReference type="eggNOG" id="COG0664">
    <property type="taxonomic scope" value="Bacteria"/>
</dbReference>
<dbReference type="SUPFAM" id="SSF51206">
    <property type="entry name" value="cAMP-binding domain-like"/>
    <property type="match status" value="1"/>
</dbReference>
<dbReference type="GO" id="GO:0005829">
    <property type="term" value="C:cytosol"/>
    <property type="evidence" value="ECO:0007669"/>
    <property type="project" value="TreeGrafter"/>
</dbReference>
<evidence type="ECO:0000256" key="3">
    <source>
        <dbReference type="ARBA" id="ARBA00023163"/>
    </source>
</evidence>
<dbReference type="Pfam" id="PF00027">
    <property type="entry name" value="cNMP_binding"/>
    <property type="match status" value="1"/>
</dbReference>
<feature type="domain" description="Cyclic nucleotide-binding" evidence="4">
    <location>
        <begin position="1"/>
        <end position="121"/>
    </location>
</feature>
<evidence type="ECO:0000313" key="7">
    <source>
        <dbReference type="Proteomes" id="UP000025171"/>
    </source>
</evidence>
<dbReference type="GO" id="GO:0003700">
    <property type="term" value="F:DNA-binding transcription factor activity"/>
    <property type="evidence" value="ECO:0007669"/>
    <property type="project" value="TreeGrafter"/>
</dbReference>
<keyword evidence="3" id="KW-0804">Transcription</keyword>
<dbReference type="Pfam" id="PF13545">
    <property type="entry name" value="HTH_Crp_2"/>
    <property type="match status" value="1"/>
</dbReference>
<evidence type="ECO:0000259" key="5">
    <source>
        <dbReference type="PROSITE" id="PS51063"/>
    </source>
</evidence>
<dbReference type="SMART" id="SM00419">
    <property type="entry name" value="HTH_CRP"/>
    <property type="match status" value="1"/>
</dbReference>
<evidence type="ECO:0000256" key="2">
    <source>
        <dbReference type="ARBA" id="ARBA00023125"/>
    </source>
</evidence>
<proteinExistence type="predicted"/>
<dbReference type="Gene3D" id="2.60.120.10">
    <property type="entry name" value="Jelly Rolls"/>
    <property type="match status" value="1"/>
</dbReference>
<dbReference type="InterPro" id="IPR036390">
    <property type="entry name" value="WH_DNA-bd_sf"/>
</dbReference>
<evidence type="ECO:0000313" key="6">
    <source>
        <dbReference type="EMBL" id="KCZ93433.1"/>
    </source>
</evidence>
<dbReference type="InterPro" id="IPR012318">
    <property type="entry name" value="HTH_CRP"/>
</dbReference>
<name>A0A059FSI8_9PROT</name>
<gene>
    <name evidence="6" type="ORF">HJO_06240</name>
</gene>
<dbReference type="GO" id="GO:0003677">
    <property type="term" value="F:DNA binding"/>
    <property type="evidence" value="ECO:0007669"/>
    <property type="project" value="UniProtKB-KW"/>
</dbReference>
<dbReference type="AlphaFoldDB" id="A0A059FSI8"/>
<evidence type="ECO:0000256" key="1">
    <source>
        <dbReference type="ARBA" id="ARBA00023015"/>
    </source>
</evidence>
<evidence type="ECO:0000259" key="4">
    <source>
        <dbReference type="PROSITE" id="PS50042"/>
    </source>
</evidence>
<dbReference type="EMBL" id="ARYK01000002">
    <property type="protein sequence ID" value="KCZ93433.1"/>
    <property type="molecule type" value="Genomic_DNA"/>
</dbReference>
<dbReference type="InterPro" id="IPR014710">
    <property type="entry name" value="RmlC-like_jellyroll"/>
</dbReference>
<dbReference type="STRING" id="1280950.HJO_06240"/>
<dbReference type="PANTHER" id="PTHR24567">
    <property type="entry name" value="CRP FAMILY TRANSCRIPTIONAL REGULATORY PROTEIN"/>
    <property type="match status" value="1"/>
</dbReference>
<keyword evidence="1" id="KW-0805">Transcription regulation</keyword>
<feature type="domain" description="HTH crp-type" evidence="5">
    <location>
        <begin position="135"/>
        <end position="208"/>
    </location>
</feature>
<sequence>MFSGLDAEALDELVSRGRVRRAGRGEVLFSVGDEGDAMMAVLSGRVLLTRVTREGKEIALDAMERGHIFGEFSLIDGEPRSADAAMVEAGELFVLQRMAFLNLLQQQPKIAIAMLGELVRIVRKTNRLVESVSFLELGPRLARLLLTLAERSEDREDGSIALASRYTQGELAKRIAASRESVSKQVANWERAGVLAKEEGRIVIMDVETINELADDVDIER</sequence>
<dbReference type="InterPro" id="IPR050397">
    <property type="entry name" value="Env_Response_Regulators"/>
</dbReference>
<dbReference type="Gene3D" id="1.10.10.10">
    <property type="entry name" value="Winged helix-like DNA-binding domain superfamily/Winged helix DNA-binding domain"/>
    <property type="match status" value="1"/>
</dbReference>
<accession>A0A059FSI8</accession>
<dbReference type="SUPFAM" id="SSF46785">
    <property type="entry name" value="Winged helix' DNA-binding domain"/>
    <property type="match status" value="1"/>
</dbReference>
<dbReference type="InterPro" id="IPR036388">
    <property type="entry name" value="WH-like_DNA-bd_sf"/>
</dbReference>
<dbReference type="InterPro" id="IPR000595">
    <property type="entry name" value="cNMP-bd_dom"/>
</dbReference>
<dbReference type="CDD" id="cd00038">
    <property type="entry name" value="CAP_ED"/>
    <property type="match status" value="1"/>
</dbReference>
<dbReference type="InterPro" id="IPR018490">
    <property type="entry name" value="cNMP-bd_dom_sf"/>
</dbReference>
<dbReference type="PANTHER" id="PTHR24567:SF68">
    <property type="entry name" value="DNA-BINDING TRANSCRIPTIONAL DUAL REGULATOR CRP"/>
    <property type="match status" value="1"/>
</dbReference>
<dbReference type="PROSITE" id="PS50042">
    <property type="entry name" value="CNMP_BINDING_3"/>
    <property type="match status" value="1"/>
</dbReference>
<organism evidence="6 7">
    <name type="scientific">Hyphomonas johnsonii MHS-2</name>
    <dbReference type="NCBI Taxonomy" id="1280950"/>
    <lineage>
        <taxon>Bacteria</taxon>
        <taxon>Pseudomonadati</taxon>
        <taxon>Pseudomonadota</taxon>
        <taxon>Alphaproteobacteria</taxon>
        <taxon>Hyphomonadales</taxon>
        <taxon>Hyphomonadaceae</taxon>
        <taxon>Hyphomonas</taxon>
    </lineage>
</organism>
<dbReference type="PATRIC" id="fig|1280950.3.peg.1255"/>
<keyword evidence="2" id="KW-0238">DNA-binding</keyword>
<dbReference type="Proteomes" id="UP000025171">
    <property type="component" value="Unassembled WGS sequence"/>
</dbReference>
<keyword evidence="7" id="KW-1185">Reference proteome</keyword>
<comment type="caution">
    <text evidence="6">The sequence shown here is derived from an EMBL/GenBank/DDBJ whole genome shotgun (WGS) entry which is preliminary data.</text>
</comment>